<comment type="caution">
    <text evidence="2">The sequence shown here is derived from an EMBL/GenBank/DDBJ whole genome shotgun (WGS) entry which is preliminary data.</text>
</comment>
<evidence type="ECO:0000256" key="1">
    <source>
        <dbReference type="ARBA" id="ARBA00022649"/>
    </source>
</evidence>
<evidence type="ECO:0000313" key="3">
    <source>
        <dbReference type="Proteomes" id="UP000785613"/>
    </source>
</evidence>
<evidence type="ECO:0000313" key="2">
    <source>
        <dbReference type="EMBL" id="NHZ35471.1"/>
    </source>
</evidence>
<keyword evidence="3" id="KW-1185">Reference proteome</keyword>
<keyword evidence="1" id="KW-1277">Toxin-antitoxin system</keyword>
<reference evidence="2 3" key="1">
    <citation type="submission" date="2019-09" db="EMBL/GenBank/DDBJ databases">
        <title>Taxonomy of Antarctic Massilia spp.: description of Massilia rubra sp. nov., Massilia aquatica sp. nov., Massilia mucilaginosa sp. nov., Massilia frigida sp. nov. isolated from streams, lakes and regoliths.</title>
        <authorList>
            <person name="Holochova P."/>
            <person name="Sedlacek I."/>
            <person name="Kralova S."/>
            <person name="Maslanova I."/>
            <person name="Busse H.-J."/>
            <person name="Stankova E."/>
            <person name="Vrbovska V."/>
            <person name="Kovarovic V."/>
            <person name="Bartak M."/>
            <person name="Svec P."/>
            <person name="Pantucek R."/>
        </authorList>
    </citation>
    <scope>NUCLEOTIDE SEQUENCE [LARGE SCALE GENOMIC DNA]</scope>
    <source>
        <strain evidence="2 3">CCM 8692</strain>
    </source>
</reference>
<accession>A0ABX0LKS5</accession>
<proteinExistence type="predicted"/>
<dbReference type="RefSeq" id="WP_167226723.1">
    <property type="nucleotide sequence ID" value="NZ_VUYU01000011.1"/>
</dbReference>
<dbReference type="InterPro" id="IPR007712">
    <property type="entry name" value="RelE/ParE_toxin"/>
</dbReference>
<dbReference type="InterPro" id="IPR035093">
    <property type="entry name" value="RelE/ParE_toxin_dom_sf"/>
</dbReference>
<name>A0ABX0LKS5_9BURK</name>
<dbReference type="Pfam" id="PF05016">
    <property type="entry name" value="ParE_toxin"/>
    <property type="match status" value="1"/>
</dbReference>
<protein>
    <submittedName>
        <fullName evidence="2">Type II toxin-antitoxin system RelE/ParE family toxin</fullName>
    </submittedName>
</protein>
<gene>
    <name evidence="2" type="ORF">F0185_18055</name>
</gene>
<sequence length="96" mass="10752">MAKVSYTNRAIADLERISDFLVTNNVDVSGTLDLIDEAISILGRHPFVGRPAETGMHELVISQGKSGYLALYNYDAHHDLIQILSIRHQREVGFRT</sequence>
<organism evidence="2 3">
    <name type="scientific">Massilia rubra</name>
    <dbReference type="NCBI Taxonomy" id="2607910"/>
    <lineage>
        <taxon>Bacteria</taxon>
        <taxon>Pseudomonadati</taxon>
        <taxon>Pseudomonadota</taxon>
        <taxon>Betaproteobacteria</taxon>
        <taxon>Burkholderiales</taxon>
        <taxon>Oxalobacteraceae</taxon>
        <taxon>Telluria group</taxon>
        <taxon>Massilia</taxon>
    </lineage>
</organism>
<dbReference type="Proteomes" id="UP000785613">
    <property type="component" value="Unassembled WGS sequence"/>
</dbReference>
<dbReference type="EMBL" id="VUYU01000011">
    <property type="protein sequence ID" value="NHZ35471.1"/>
    <property type="molecule type" value="Genomic_DNA"/>
</dbReference>
<dbReference type="Gene3D" id="3.30.2310.20">
    <property type="entry name" value="RelE-like"/>
    <property type="match status" value="1"/>
</dbReference>